<feature type="repeat" description="TPR" evidence="1">
    <location>
        <begin position="53"/>
        <end position="86"/>
    </location>
</feature>
<keyword evidence="3" id="KW-1185">Reference proteome</keyword>
<dbReference type="PANTHER" id="PTHR15175">
    <property type="entry name" value="NEUTROPHIL CYTOSOLIC FACTOR 2, NEUTROPHIL NADPH OXIDASE FACTOR 2"/>
    <property type="match status" value="1"/>
</dbReference>
<dbReference type="Pfam" id="PF13414">
    <property type="entry name" value="TPR_11"/>
    <property type="match status" value="1"/>
</dbReference>
<name>A0AAD9JGV5_9ANNE</name>
<proteinExistence type="predicted"/>
<accession>A0AAD9JGV5</accession>
<dbReference type="SMART" id="SM00028">
    <property type="entry name" value="TPR"/>
    <property type="match status" value="2"/>
</dbReference>
<dbReference type="PROSITE" id="PS50005">
    <property type="entry name" value="TPR"/>
    <property type="match status" value="1"/>
</dbReference>
<sequence length="158" mass="18571">MDLLRGTEVKTVFGNETLDPEDMDLWDKSLEFLKNEEPEKALVAMCLMRKHTSKTMFNMSEIYRKLGSYEDALKAIRFALYLDPFLAIAYYKRGNLHYDMKRFVSALRDFELAELAMHGNSYIDYEQMGMIARLYQAEARIRVPTDGHEFLFCPRVIM</sequence>
<dbReference type="InterPro" id="IPR011990">
    <property type="entry name" value="TPR-like_helical_dom_sf"/>
</dbReference>
<organism evidence="2 3">
    <name type="scientific">Paralvinella palmiformis</name>
    <dbReference type="NCBI Taxonomy" id="53620"/>
    <lineage>
        <taxon>Eukaryota</taxon>
        <taxon>Metazoa</taxon>
        <taxon>Spiralia</taxon>
        <taxon>Lophotrochozoa</taxon>
        <taxon>Annelida</taxon>
        <taxon>Polychaeta</taxon>
        <taxon>Sedentaria</taxon>
        <taxon>Canalipalpata</taxon>
        <taxon>Terebellida</taxon>
        <taxon>Terebelliformia</taxon>
        <taxon>Alvinellidae</taxon>
        <taxon>Paralvinella</taxon>
    </lineage>
</organism>
<dbReference type="Gene3D" id="1.25.40.10">
    <property type="entry name" value="Tetratricopeptide repeat domain"/>
    <property type="match status" value="1"/>
</dbReference>
<dbReference type="InterPro" id="IPR019734">
    <property type="entry name" value="TPR_rpt"/>
</dbReference>
<protein>
    <recommendedName>
        <fullName evidence="4">Tetratricopeptide repeat protein</fullName>
    </recommendedName>
</protein>
<dbReference type="Proteomes" id="UP001208570">
    <property type="component" value="Unassembled WGS sequence"/>
</dbReference>
<dbReference type="InterPro" id="IPR051864">
    <property type="entry name" value="NCF2_NOXA1"/>
</dbReference>
<dbReference type="EMBL" id="JAODUP010000314">
    <property type="protein sequence ID" value="KAK2152928.1"/>
    <property type="molecule type" value="Genomic_DNA"/>
</dbReference>
<evidence type="ECO:0008006" key="4">
    <source>
        <dbReference type="Google" id="ProtNLM"/>
    </source>
</evidence>
<dbReference type="AlphaFoldDB" id="A0AAD9JGV5"/>
<evidence type="ECO:0000313" key="2">
    <source>
        <dbReference type="EMBL" id="KAK2152928.1"/>
    </source>
</evidence>
<dbReference type="PANTHER" id="PTHR15175:SF0">
    <property type="entry name" value="SH3 DOMAIN-CONTAINING PROTEIN C23A1.17"/>
    <property type="match status" value="1"/>
</dbReference>
<evidence type="ECO:0000313" key="3">
    <source>
        <dbReference type="Proteomes" id="UP001208570"/>
    </source>
</evidence>
<keyword evidence="1" id="KW-0802">TPR repeat</keyword>
<dbReference type="SUPFAM" id="SSF48452">
    <property type="entry name" value="TPR-like"/>
    <property type="match status" value="1"/>
</dbReference>
<evidence type="ECO:0000256" key="1">
    <source>
        <dbReference type="PROSITE-ProRule" id="PRU00339"/>
    </source>
</evidence>
<reference evidence="2" key="1">
    <citation type="journal article" date="2023" name="Mol. Biol. Evol.">
        <title>Third-Generation Sequencing Reveals the Adaptive Role of the Epigenome in Three Deep-Sea Polychaetes.</title>
        <authorList>
            <person name="Perez M."/>
            <person name="Aroh O."/>
            <person name="Sun Y."/>
            <person name="Lan Y."/>
            <person name="Juniper S.K."/>
            <person name="Young C.R."/>
            <person name="Angers B."/>
            <person name="Qian P.Y."/>
        </authorList>
    </citation>
    <scope>NUCLEOTIDE SEQUENCE</scope>
    <source>
        <strain evidence="2">P08H-3</strain>
    </source>
</reference>
<comment type="caution">
    <text evidence="2">The sequence shown here is derived from an EMBL/GenBank/DDBJ whole genome shotgun (WGS) entry which is preliminary data.</text>
</comment>
<gene>
    <name evidence="2" type="ORF">LSH36_314g00010</name>
</gene>